<name>A0A0K9PAE1_ZOSMR</name>
<evidence type="ECO:0000256" key="8">
    <source>
        <dbReference type="ARBA" id="ARBA00023242"/>
    </source>
</evidence>
<evidence type="ECO:0000313" key="12">
    <source>
        <dbReference type="Proteomes" id="UP000036987"/>
    </source>
</evidence>
<keyword evidence="7" id="KW-0804">Transcription</keyword>
<dbReference type="GO" id="GO:0003700">
    <property type="term" value="F:DNA-binding transcription factor activity"/>
    <property type="evidence" value="ECO:0000318"/>
    <property type="project" value="GO_Central"/>
</dbReference>
<evidence type="ECO:0000256" key="6">
    <source>
        <dbReference type="ARBA" id="ARBA00023125"/>
    </source>
</evidence>
<dbReference type="Pfam" id="PF00447">
    <property type="entry name" value="HSF_DNA-bind"/>
    <property type="match status" value="1"/>
</dbReference>
<keyword evidence="3" id="KW-0597">Phosphoprotein</keyword>
<reference evidence="12" key="1">
    <citation type="journal article" date="2016" name="Nature">
        <title>The genome of the seagrass Zostera marina reveals angiosperm adaptation to the sea.</title>
        <authorList>
            <person name="Olsen J.L."/>
            <person name="Rouze P."/>
            <person name="Verhelst B."/>
            <person name="Lin Y.-C."/>
            <person name="Bayer T."/>
            <person name="Collen J."/>
            <person name="Dattolo E."/>
            <person name="De Paoli E."/>
            <person name="Dittami S."/>
            <person name="Maumus F."/>
            <person name="Michel G."/>
            <person name="Kersting A."/>
            <person name="Lauritano C."/>
            <person name="Lohaus R."/>
            <person name="Toepel M."/>
            <person name="Tonon T."/>
            <person name="Vanneste K."/>
            <person name="Amirebrahimi M."/>
            <person name="Brakel J."/>
            <person name="Bostroem C."/>
            <person name="Chovatia M."/>
            <person name="Grimwood J."/>
            <person name="Jenkins J.W."/>
            <person name="Jueterbock A."/>
            <person name="Mraz A."/>
            <person name="Stam W.T."/>
            <person name="Tice H."/>
            <person name="Bornberg-Bauer E."/>
            <person name="Green P.J."/>
            <person name="Pearson G.A."/>
            <person name="Procaccini G."/>
            <person name="Duarte C.M."/>
            <person name="Schmutz J."/>
            <person name="Reusch T.B.H."/>
            <person name="Van de Peer Y."/>
        </authorList>
    </citation>
    <scope>NUCLEOTIDE SEQUENCE [LARGE SCALE GENOMIC DNA]</scope>
    <source>
        <strain evidence="12">cv. Finnish</strain>
    </source>
</reference>
<dbReference type="SUPFAM" id="SSF46785">
    <property type="entry name" value="Winged helix' DNA-binding domain"/>
    <property type="match status" value="1"/>
</dbReference>
<evidence type="ECO:0000256" key="9">
    <source>
        <dbReference type="RuleBase" id="RU004020"/>
    </source>
</evidence>
<comment type="subunit">
    <text evidence="2">Homotrimer.</text>
</comment>
<evidence type="ECO:0000256" key="4">
    <source>
        <dbReference type="ARBA" id="ARBA00023015"/>
    </source>
</evidence>
<dbReference type="OMA" id="YEIRFQM"/>
<keyword evidence="4" id="KW-0805">Transcription regulation</keyword>
<keyword evidence="6" id="KW-0238">DNA-binding</keyword>
<dbReference type="PANTHER" id="PTHR10015:SF456">
    <property type="entry name" value="E2F_DP FAMILY WINGED-HELIX DNA-BINDING DOMAIN-CONTAINING PROTEIN-RELATED"/>
    <property type="match status" value="1"/>
</dbReference>
<dbReference type="Gene3D" id="1.10.10.10">
    <property type="entry name" value="Winged helix-like DNA-binding domain superfamily/Winged helix DNA-binding domain"/>
    <property type="match status" value="1"/>
</dbReference>
<evidence type="ECO:0000256" key="2">
    <source>
        <dbReference type="ARBA" id="ARBA00011233"/>
    </source>
</evidence>
<dbReference type="GO" id="GO:0005634">
    <property type="term" value="C:nucleus"/>
    <property type="evidence" value="ECO:0000318"/>
    <property type="project" value="GO_Central"/>
</dbReference>
<dbReference type="Proteomes" id="UP000036987">
    <property type="component" value="Unassembled WGS sequence"/>
</dbReference>
<comment type="similarity">
    <text evidence="9">Belongs to the HSF family.</text>
</comment>
<keyword evidence="12" id="KW-1185">Reference proteome</keyword>
<comment type="subcellular location">
    <subcellularLocation>
        <location evidence="1">Nucleus</location>
    </subcellularLocation>
</comment>
<dbReference type="PANTHER" id="PTHR10015">
    <property type="entry name" value="HEAT SHOCK TRANSCRIPTION FACTOR"/>
    <property type="match status" value="1"/>
</dbReference>
<dbReference type="FunFam" id="1.10.10.10:FF:000037">
    <property type="entry name" value="Heat stress transcription factor B-4"/>
    <property type="match status" value="1"/>
</dbReference>
<feature type="domain" description="HSF-type DNA-binding" evidence="10">
    <location>
        <begin position="26"/>
        <end position="119"/>
    </location>
</feature>
<keyword evidence="8" id="KW-0539">Nucleus</keyword>
<evidence type="ECO:0000256" key="3">
    <source>
        <dbReference type="ARBA" id="ARBA00022553"/>
    </source>
</evidence>
<evidence type="ECO:0000256" key="5">
    <source>
        <dbReference type="ARBA" id="ARBA00023016"/>
    </source>
</evidence>
<dbReference type="STRING" id="29655.A0A0K9PAE1"/>
<sequence>MERPKLEVCEIEAGESLNPKFDEDQLLTPFLKNTFEMVEDLSTDVIVSWSFGRNSFVVWDLQKFSDILLPRYFKHKNFTSFTRQLNCYGFKKVRSERWEFANEFFLKGQKHLLKNIKRKNNSYQHQTISKERQWKRQIQQHRKFVGIFMESELDAKFEQLMKDENTNMREIYNLKQQIQFMEKRIRERERKHQEMMGLIARILQKTTYNHSNFNDGSYVLFSIANYNHSNLIARINFKNS</sequence>
<dbReference type="AlphaFoldDB" id="A0A0K9PAE1"/>
<dbReference type="GO" id="GO:0043565">
    <property type="term" value="F:sequence-specific DNA binding"/>
    <property type="evidence" value="ECO:0007669"/>
    <property type="project" value="InterPro"/>
</dbReference>
<keyword evidence="5" id="KW-0346">Stress response</keyword>
<dbReference type="InterPro" id="IPR036390">
    <property type="entry name" value="WH_DNA-bd_sf"/>
</dbReference>
<dbReference type="InterPro" id="IPR000232">
    <property type="entry name" value="HSF_DNA-bd"/>
</dbReference>
<gene>
    <name evidence="11" type="ORF">ZOSMA_330G00130</name>
</gene>
<accession>A0A0K9PAE1</accession>
<evidence type="ECO:0000313" key="11">
    <source>
        <dbReference type="EMBL" id="KMZ65202.1"/>
    </source>
</evidence>
<comment type="caution">
    <text evidence="11">The sequence shown here is derived from an EMBL/GenBank/DDBJ whole genome shotgun (WGS) entry which is preliminary data.</text>
</comment>
<evidence type="ECO:0000259" key="10">
    <source>
        <dbReference type="SMART" id="SM00415"/>
    </source>
</evidence>
<organism evidence="11 12">
    <name type="scientific">Zostera marina</name>
    <name type="common">Eelgrass</name>
    <dbReference type="NCBI Taxonomy" id="29655"/>
    <lineage>
        <taxon>Eukaryota</taxon>
        <taxon>Viridiplantae</taxon>
        <taxon>Streptophyta</taxon>
        <taxon>Embryophyta</taxon>
        <taxon>Tracheophyta</taxon>
        <taxon>Spermatophyta</taxon>
        <taxon>Magnoliopsida</taxon>
        <taxon>Liliopsida</taxon>
        <taxon>Zosteraceae</taxon>
        <taxon>Zostera</taxon>
    </lineage>
</organism>
<dbReference type="EMBL" id="LFYR01001055">
    <property type="protein sequence ID" value="KMZ65202.1"/>
    <property type="molecule type" value="Genomic_DNA"/>
</dbReference>
<dbReference type="GO" id="GO:0034605">
    <property type="term" value="P:cellular response to heat"/>
    <property type="evidence" value="ECO:0000318"/>
    <property type="project" value="GO_Central"/>
</dbReference>
<dbReference type="PRINTS" id="PR00056">
    <property type="entry name" value="HSFDOMAIN"/>
</dbReference>
<evidence type="ECO:0000256" key="1">
    <source>
        <dbReference type="ARBA" id="ARBA00004123"/>
    </source>
</evidence>
<protein>
    <submittedName>
        <fullName evidence="11">Heat stress transcription factor A-7a</fullName>
    </submittedName>
</protein>
<evidence type="ECO:0000256" key="7">
    <source>
        <dbReference type="ARBA" id="ARBA00023163"/>
    </source>
</evidence>
<dbReference type="InterPro" id="IPR036388">
    <property type="entry name" value="WH-like_DNA-bd_sf"/>
</dbReference>
<dbReference type="OrthoDB" id="60033at2759"/>
<dbReference type="SMART" id="SM00415">
    <property type="entry name" value="HSF"/>
    <property type="match status" value="1"/>
</dbReference>
<proteinExistence type="inferred from homology"/>